<dbReference type="Proteomes" id="UP000358010">
    <property type="component" value="Unassembled WGS sequence"/>
</dbReference>
<reference evidence="1 2" key="1">
    <citation type="submission" date="2019-03" db="EMBL/GenBank/DDBJ databases">
        <authorList>
            <consortium name="Pathogen Informatics"/>
        </authorList>
    </citation>
    <scope>NUCLEOTIDE SEQUENCE [LARGE SCALE GENOMIC DNA]</scope>
    <source>
        <strain evidence="1 2">NCTC10974</strain>
    </source>
</reference>
<evidence type="ECO:0000313" key="2">
    <source>
        <dbReference type="Proteomes" id="UP000358010"/>
    </source>
</evidence>
<organism evidence="1 2">
    <name type="scientific">Escherichia coli</name>
    <dbReference type="NCBI Taxonomy" id="562"/>
    <lineage>
        <taxon>Bacteria</taxon>
        <taxon>Pseudomonadati</taxon>
        <taxon>Pseudomonadota</taxon>
        <taxon>Gammaproteobacteria</taxon>
        <taxon>Enterobacterales</taxon>
        <taxon>Enterobacteriaceae</taxon>
        <taxon>Escherichia</taxon>
    </lineage>
</organism>
<name>A0A485JMT0_ECOLX</name>
<sequence length="186" mass="21772">MKDSNRGNSVNGEIIIQALKKDNLDKNFITNLLTRIKGDKFSDTAIDLTNVLDVMKDFVKEELRYYISFESSFEGYYIPLISKNMDFMLDYEEYMRNRINLINKSALSDEEKEKMLQITYFSYARTIATYVDSASKEFIEGAYGICHIYILKKLRKTKKVPENICHIFREDLKKPVKKVSEVLNLS</sequence>
<protein>
    <submittedName>
        <fullName evidence="1">Uncharacterized protein</fullName>
    </submittedName>
</protein>
<dbReference type="EMBL" id="CAADJZ010000002">
    <property type="protein sequence ID" value="VFT72161.1"/>
    <property type="molecule type" value="Genomic_DNA"/>
</dbReference>
<gene>
    <name evidence="1" type="ORF">NCTC10974_05840</name>
</gene>
<accession>A0A485JMT0</accession>
<evidence type="ECO:0000313" key="1">
    <source>
        <dbReference type="EMBL" id="VFT72161.1"/>
    </source>
</evidence>
<dbReference type="AlphaFoldDB" id="A0A485JMT0"/>
<proteinExistence type="predicted"/>